<gene>
    <name evidence="2" type="ORF">J1C55_01595</name>
</gene>
<feature type="transmembrane region" description="Helical" evidence="1">
    <location>
        <begin position="458"/>
        <end position="476"/>
    </location>
</feature>
<dbReference type="EMBL" id="JAFMPT010000002">
    <property type="protein sequence ID" value="MCC1483270.1"/>
    <property type="molecule type" value="Genomic_DNA"/>
</dbReference>
<reference evidence="2" key="2">
    <citation type="submission" date="2021-10" db="EMBL/GenBank/DDBJ databases">
        <title>Genome of Winogradskyella sp. E313.</title>
        <authorList>
            <person name="Zhou Y."/>
        </authorList>
    </citation>
    <scope>NUCLEOTIDE SEQUENCE</scope>
    <source>
        <strain evidence="2">E313</strain>
    </source>
</reference>
<dbReference type="RefSeq" id="WP_227475723.1">
    <property type="nucleotide sequence ID" value="NZ_JAFMPT010000002.1"/>
</dbReference>
<dbReference type="InterPro" id="IPR025738">
    <property type="entry name" value="BatD"/>
</dbReference>
<keyword evidence="1" id="KW-1133">Transmembrane helix</keyword>
<comment type="caution">
    <text evidence="2">The sequence shown here is derived from an EMBL/GenBank/DDBJ whole genome shotgun (WGS) entry which is preliminary data.</text>
</comment>
<protein>
    <submittedName>
        <fullName evidence="2">Protein BatD</fullName>
    </submittedName>
</protein>
<dbReference type="Proteomes" id="UP000778797">
    <property type="component" value="Unassembled WGS sequence"/>
</dbReference>
<keyword evidence="1" id="KW-0812">Transmembrane</keyword>
<evidence type="ECO:0000256" key="1">
    <source>
        <dbReference type="SAM" id="Phobius"/>
    </source>
</evidence>
<reference evidence="2" key="1">
    <citation type="submission" date="2021-03" db="EMBL/GenBank/DDBJ databases">
        <authorList>
            <person name="Ping X."/>
        </authorList>
    </citation>
    <scope>NUCLEOTIDE SEQUENCE</scope>
    <source>
        <strain evidence="2">E313</strain>
    </source>
</reference>
<keyword evidence="1" id="KW-0472">Membrane</keyword>
<dbReference type="PANTHER" id="PTHR40940">
    <property type="entry name" value="PROTEIN BATD-RELATED"/>
    <property type="match status" value="1"/>
</dbReference>
<proteinExistence type="predicted"/>
<keyword evidence="3" id="KW-1185">Reference proteome</keyword>
<dbReference type="PANTHER" id="PTHR40940:SF2">
    <property type="entry name" value="BATD"/>
    <property type="match status" value="1"/>
</dbReference>
<evidence type="ECO:0000313" key="3">
    <source>
        <dbReference type="Proteomes" id="UP000778797"/>
    </source>
</evidence>
<name>A0ABS8EJG9_9FLAO</name>
<dbReference type="Pfam" id="PF13584">
    <property type="entry name" value="BatD"/>
    <property type="match status" value="2"/>
</dbReference>
<sequence length="600" mass="67763">MQTPKTHINFKIVIALVSLLFTTCLLNAQVKFEAKVSKKKLGSNERLRIDFEMNKDGDNFVPPDFKDFTIVMGPNTSVSNYWANGKRSFSKTYSYFLAPKRQGKFTIKQAVIEIDGETYKTFPVTVEVTKAVQKPKNGNDAEYVASENIHFVAEVSNSNPYLNEPITIVYKLYVALDTGVSGWRNKEVPVFNDFWNQNIEVKGFTPVNAQYKGEDYRYVILKKSVLYPQKTGELKIEPFVLDLTVEVPTSRSDIFGNRIVKEVPQTITAGNRTIRVKPLPEQGKPADFNGAVGDFSFKVTTSKSQLDAGESLQAKIEVSGKGNLKLFELPELSVPSSLEVYEPEHSEKVRTNLSGMQGSISDTYTLVPQYKGKYPLPSLSFSYFDLKTETYKRNNSNEIVIDVVNGPSTAVASNNNENTTVNAANKQALNINNNTFAFIKTNANLQPMTSNNFFKSTPFWSLLLAPFLAIPIAILVRRKKEEIDADVQGNRIRKANRLAKKFLGKAKKALGQKEEFYVALEKALHNYLKAKLNIETNELSKDRINELLTNRKVNEETTSHFLNLLESCELARYSPYTQVEMQRDYDKSAETISLIDKQIR</sequence>
<accession>A0ABS8EJG9</accession>
<evidence type="ECO:0000313" key="2">
    <source>
        <dbReference type="EMBL" id="MCC1483270.1"/>
    </source>
</evidence>
<organism evidence="2 3">
    <name type="scientific">Winogradskyella immobilis</name>
    <dbReference type="NCBI Taxonomy" id="2816852"/>
    <lineage>
        <taxon>Bacteria</taxon>
        <taxon>Pseudomonadati</taxon>
        <taxon>Bacteroidota</taxon>
        <taxon>Flavobacteriia</taxon>
        <taxon>Flavobacteriales</taxon>
        <taxon>Flavobacteriaceae</taxon>
        <taxon>Winogradskyella</taxon>
    </lineage>
</organism>